<reference evidence="4" key="1">
    <citation type="submission" date="2022-04" db="EMBL/GenBank/DDBJ databases">
        <title>Complete genome sequences of Ezakiella coagulans and Fenollaria massiliensis.</title>
        <authorList>
            <person name="France M.T."/>
            <person name="Clifford J."/>
            <person name="Narina S."/>
            <person name="Rutt L."/>
            <person name="Ravel J."/>
        </authorList>
    </citation>
    <scope>NUCLEOTIDE SEQUENCE</scope>
    <source>
        <strain evidence="4">C0061C2</strain>
    </source>
</reference>
<dbReference type="PANTHER" id="PTHR35788:SF1">
    <property type="entry name" value="EXPORTED PROTEIN"/>
    <property type="match status" value="1"/>
</dbReference>
<dbReference type="AlphaFoldDB" id="A0A9E7ITF2"/>
<keyword evidence="1" id="KW-0732">Signal</keyword>
<feature type="region of interest" description="Disordered" evidence="2">
    <location>
        <begin position="451"/>
        <end position="472"/>
    </location>
</feature>
<dbReference type="PROSITE" id="PS51109">
    <property type="entry name" value="G5"/>
    <property type="match status" value="1"/>
</dbReference>
<evidence type="ECO:0000256" key="2">
    <source>
        <dbReference type="SAM" id="MobiDB-lite"/>
    </source>
</evidence>
<dbReference type="KEGG" id="fms:M1R53_04525"/>
<dbReference type="Pfam" id="PF12229">
    <property type="entry name" value="PG_binding_4"/>
    <property type="match status" value="1"/>
</dbReference>
<dbReference type="InterPro" id="IPR052913">
    <property type="entry name" value="Glycopeptide_resist_protein"/>
</dbReference>
<accession>A0A9E7ITF2</accession>
<evidence type="ECO:0000313" key="4">
    <source>
        <dbReference type="EMBL" id="UQK58508.1"/>
    </source>
</evidence>
<name>A0A9E7ITF2_9FIRM</name>
<dbReference type="Pfam" id="PF04294">
    <property type="entry name" value="VanW"/>
    <property type="match status" value="1"/>
</dbReference>
<dbReference type="InterPro" id="IPR022029">
    <property type="entry name" value="YoaR-like_PG-bd"/>
</dbReference>
<gene>
    <name evidence="4" type="ORF">M1R53_04525</name>
</gene>
<evidence type="ECO:0000313" key="5">
    <source>
        <dbReference type="Proteomes" id="UP000831151"/>
    </source>
</evidence>
<dbReference type="EMBL" id="CP096649">
    <property type="protein sequence ID" value="UQK58508.1"/>
    <property type="molecule type" value="Genomic_DNA"/>
</dbReference>
<dbReference type="RefSeq" id="WP_249242129.1">
    <property type="nucleotide sequence ID" value="NZ_CP096649.1"/>
</dbReference>
<keyword evidence="5" id="KW-1185">Reference proteome</keyword>
<dbReference type="InterPro" id="IPR011098">
    <property type="entry name" value="G5_dom"/>
</dbReference>
<dbReference type="Proteomes" id="UP000831151">
    <property type="component" value="Chromosome"/>
</dbReference>
<feature type="domain" description="G5" evidence="3">
    <location>
        <begin position="374"/>
        <end position="453"/>
    </location>
</feature>
<organism evidence="4 5">
    <name type="scientific">Fenollaria massiliensis</name>
    <dbReference type="NCBI Taxonomy" id="938288"/>
    <lineage>
        <taxon>Bacteria</taxon>
        <taxon>Bacillati</taxon>
        <taxon>Bacillota</taxon>
        <taxon>Clostridia</taxon>
        <taxon>Eubacteriales</taxon>
        <taxon>Fenollaria</taxon>
    </lineage>
</organism>
<sequence length="472" mass="52656">MKKGLAIFIVLILILGGGYFGYTKYKELKRIEAMEEALQGDNIYSGITIDGIDVGGLSKEKAKEKILTAKASELEGKNINVTVEDKNYNFELKNLDHKMDVDKAVNEAYDYAREGELEERYNKFETLKENPLNINIDKEIDYSHVDEFVSKIASETNSDAVNAEFSVNNGKITSTESKEGKKLNSEKLKNDIIDAINNSKETVTASVETIEPEKKHSELEKINGLIGSFTTDISTSSNERKTNIRVSSDTVSKKLLLPGESFNFNNAIGEVTTAKGYKNAHVLKGGEYEDGLGGGMCQTSTTLYNALIRAGVKIIERHPHSRAAAYVPKGQDCAVWRGTKNLRFKNDFDFPIYIDSSVTKNKVTFYVYGDKTKKDYDISFKSEIVEVIKSETIEKVDTTLKPGERVVDFKGYDGYRVVTNKIITKDGKVISNKQFTKNYYPKRDTIVRVSEKSADIDSSGQDSGNNDAVILP</sequence>
<dbReference type="Gene3D" id="2.20.230.10">
    <property type="entry name" value="Resuscitation-promoting factor rpfb"/>
    <property type="match status" value="1"/>
</dbReference>
<dbReference type="Pfam" id="PF07501">
    <property type="entry name" value="G5"/>
    <property type="match status" value="1"/>
</dbReference>
<evidence type="ECO:0000259" key="3">
    <source>
        <dbReference type="PROSITE" id="PS51109"/>
    </source>
</evidence>
<dbReference type="SMART" id="SM01208">
    <property type="entry name" value="G5"/>
    <property type="match status" value="1"/>
</dbReference>
<proteinExistence type="predicted"/>
<dbReference type="PANTHER" id="PTHR35788">
    <property type="entry name" value="EXPORTED PROTEIN-RELATED"/>
    <property type="match status" value="1"/>
</dbReference>
<dbReference type="InterPro" id="IPR007391">
    <property type="entry name" value="Vancomycin_resist_VanW"/>
</dbReference>
<evidence type="ECO:0000256" key="1">
    <source>
        <dbReference type="ARBA" id="ARBA00022729"/>
    </source>
</evidence>
<feature type="compositionally biased region" description="Polar residues" evidence="2">
    <location>
        <begin position="456"/>
        <end position="466"/>
    </location>
</feature>
<protein>
    <submittedName>
        <fullName evidence="4">VanW family protein</fullName>
    </submittedName>
</protein>